<evidence type="ECO:0000313" key="2">
    <source>
        <dbReference type="EMBL" id="CAJ1494395.1"/>
    </source>
</evidence>
<sequence length="138" mass="14822">MNRTVHRACLILLTAVGFGVGGWAYSAPLHWYTTFPGLGMQWLPVLGPYNEHFVKDVGAMYLGLAALSAVALYYLGNRAVVVVTGVAVSVFNALHLIYHLGMLGMYGPRDQVLNVVSLGLVLVASLALLVPPRGEGRQ</sequence>
<keyword evidence="1" id="KW-1133">Transmembrane helix</keyword>
<accession>A0ABN9MSK4</accession>
<protein>
    <recommendedName>
        <fullName evidence="4">DUF4383 domain-containing protein</fullName>
    </recommendedName>
</protein>
<keyword evidence="1" id="KW-0472">Membrane</keyword>
<organism evidence="2 3">
    <name type="scientific">[Mycobacterium] kokjensenii</name>
    <dbReference type="NCBI Taxonomy" id="3064287"/>
    <lineage>
        <taxon>Bacteria</taxon>
        <taxon>Bacillati</taxon>
        <taxon>Actinomycetota</taxon>
        <taxon>Actinomycetes</taxon>
        <taxon>Mycobacteriales</taxon>
        <taxon>Mycobacteriaceae</taxon>
        <taxon>Mycolicibacter</taxon>
    </lineage>
</organism>
<evidence type="ECO:0000313" key="3">
    <source>
        <dbReference type="Proteomes" id="UP001190336"/>
    </source>
</evidence>
<dbReference type="Proteomes" id="UP001190336">
    <property type="component" value="Chromosome"/>
</dbReference>
<proteinExistence type="predicted"/>
<evidence type="ECO:0000256" key="1">
    <source>
        <dbReference type="SAM" id="Phobius"/>
    </source>
</evidence>
<evidence type="ECO:0008006" key="4">
    <source>
        <dbReference type="Google" id="ProtNLM"/>
    </source>
</evidence>
<feature type="transmembrane region" description="Helical" evidence="1">
    <location>
        <begin position="58"/>
        <end position="75"/>
    </location>
</feature>
<feature type="transmembrane region" description="Helical" evidence="1">
    <location>
        <begin position="112"/>
        <end position="130"/>
    </location>
</feature>
<dbReference type="RefSeq" id="WP_308475714.1">
    <property type="nucleotide sequence ID" value="NZ_OY726394.1"/>
</dbReference>
<dbReference type="EMBL" id="OY726394">
    <property type="protein sequence ID" value="CAJ1494395.1"/>
    <property type="molecule type" value="Genomic_DNA"/>
</dbReference>
<feature type="transmembrane region" description="Helical" evidence="1">
    <location>
        <begin position="80"/>
        <end position="100"/>
    </location>
</feature>
<keyword evidence="3" id="KW-1185">Reference proteome</keyword>
<gene>
    <name evidence="2" type="ORF">MU0083_000794</name>
</gene>
<keyword evidence="1" id="KW-0812">Transmembrane</keyword>
<name>A0ABN9MSK4_9MYCO</name>
<reference evidence="2 3" key="1">
    <citation type="submission" date="2023-08" db="EMBL/GenBank/DDBJ databases">
        <authorList>
            <person name="Folkvardsen B D."/>
            <person name="Norman A."/>
        </authorList>
    </citation>
    <scope>NUCLEOTIDE SEQUENCE [LARGE SCALE GENOMIC DNA]</scope>
    <source>
        <strain evidence="2 3">Mu0083</strain>
    </source>
</reference>